<evidence type="ECO:0000313" key="2">
    <source>
        <dbReference type="EMBL" id="RBI82879.1"/>
    </source>
</evidence>
<reference evidence="2 3" key="1">
    <citation type="submission" date="2018-07" db="EMBL/GenBank/DDBJ databases">
        <title>Rhodosalinus sp. strain E84T genomic sequence and assembly.</title>
        <authorList>
            <person name="Liu Z.-W."/>
            <person name="Lu D.-C."/>
        </authorList>
    </citation>
    <scope>NUCLEOTIDE SEQUENCE [LARGE SCALE GENOMIC DNA]</scope>
    <source>
        <strain evidence="2 3">E84</strain>
    </source>
</reference>
<dbReference type="Proteomes" id="UP000253370">
    <property type="component" value="Unassembled WGS sequence"/>
</dbReference>
<accession>A0A365U456</accession>
<evidence type="ECO:0000256" key="1">
    <source>
        <dbReference type="SAM" id="MobiDB-lite"/>
    </source>
</evidence>
<keyword evidence="3" id="KW-1185">Reference proteome</keyword>
<sequence>MDREEIRRLEAQIEEIEAEIEAAEGADRAELQTHLEAALRKLKAANAALGEDEDEPGDDGDFDNMPI</sequence>
<feature type="region of interest" description="Disordered" evidence="1">
    <location>
        <begin position="47"/>
        <end position="67"/>
    </location>
</feature>
<dbReference type="RefSeq" id="WP_113290818.1">
    <property type="nucleotide sequence ID" value="NZ_QNTQ01000026.1"/>
</dbReference>
<name>A0A365U456_9RHOB</name>
<dbReference type="AlphaFoldDB" id="A0A365U456"/>
<proteinExistence type="predicted"/>
<evidence type="ECO:0000313" key="3">
    <source>
        <dbReference type="Proteomes" id="UP000253370"/>
    </source>
</evidence>
<comment type="caution">
    <text evidence="2">The sequence shown here is derived from an EMBL/GenBank/DDBJ whole genome shotgun (WGS) entry which is preliminary data.</text>
</comment>
<protein>
    <submittedName>
        <fullName evidence="2">Uncharacterized protein</fullName>
    </submittedName>
</protein>
<organism evidence="2 3">
    <name type="scientific">Rhodosalinus halophilus</name>
    <dbReference type="NCBI Taxonomy" id="2259333"/>
    <lineage>
        <taxon>Bacteria</taxon>
        <taxon>Pseudomonadati</taxon>
        <taxon>Pseudomonadota</taxon>
        <taxon>Alphaproteobacteria</taxon>
        <taxon>Rhodobacterales</taxon>
        <taxon>Paracoccaceae</taxon>
        <taxon>Rhodosalinus</taxon>
    </lineage>
</organism>
<dbReference type="EMBL" id="QNTQ01000026">
    <property type="protein sequence ID" value="RBI82879.1"/>
    <property type="molecule type" value="Genomic_DNA"/>
</dbReference>
<feature type="compositionally biased region" description="Acidic residues" evidence="1">
    <location>
        <begin position="50"/>
        <end position="67"/>
    </location>
</feature>
<gene>
    <name evidence="2" type="ORF">DRV85_17790</name>
</gene>